<comment type="caution">
    <text evidence="3">The sequence shown here is derived from an EMBL/GenBank/DDBJ whole genome shotgun (WGS) entry which is preliminary data.</text>
</comment>
<accession>A0ABS8AL81</accession>
<sequence length="390" mass="42092">MNKLFPAPALLLAAAAFPLLLSCDDDDAPDTDTAGPPTSVASLRFIGEKLVPFKQDYQGTTLGGFSGIDYRPDNNSYYLMCDDPANLQPVRYYTANLAFDASSFTGITFTGVTTIKRPDGSNFPSVAADRNNVIDPEGIRYDAATKHIIWSSEGVRNVAVTPAVLTNPFLREANLDGTHVAEFALPPIFQMKATDNGSRSNGSFEGMSISPGGKFLFTAQEEPIYEDGPRAAFGVTSTTRIVKYDKATRQVVGQYAYKLDAVHKEPVPSTQFQLNGVVEVLALSETKLLVMERSFAVGATPDYLVRIYEIDLAAATDVSSVAGLQSATYTPVTKRLVLDLATTGIARVDNLEGMTFGPKLANGHYSLIMVSDDNFGASQISQFLAFEVMP</sequence>
<dbReference type="InterPro" id="IPR027372">
    <property type="entry name" value="Phytase-like_dom"/>
</dbReference>
<dbReference type="Pfam" id="PF13449">
    <property type="entry name" value="Phytase-like"/>
    <property type="match status" value="1"/>
</dbReference>
<keyword evidence="1" id="KW-0732">Signal</keyword>
<dbReference type="Proteomes" id="UP001165296">
    <property type="component" value="Unassembled WGS sequence"/>
</dbReference>
<gene>
    <name evidence="3" type="ORF">LGH74_02580</name>
</gene>
<evidence type="ECO:0000259" key="2">
    <source>
        <dbReference type="Pfam" id="PF13449"/>
    </source>
</evidence>
<feature type="chain" id="PRO_5045290914" evidence="1">
    <location>
        <begin position="23"/>
        <end position="390"/>
    </location>
</feature>
<keyword evidence="4" id="KW-1185">Reference proteome</keyword>
<name>A0ABS8AL81_9BACT</name>
<reference evidence="3" key="1">
    <citation type="submission" date="2021-10" db="EMBL/GenBank/DDBJ databases">
        <authorList>
            <person name="Dean J.D."/>
            <person name="Kim M.K."/>
            <person name="Newey C.N."/>
            <person name="Stoker T.S."/>
            <person name="Thompson D.W."/>
            <person name="Grose J.H."/>
        </authorList>
    </citation>
    <scope>NUCLEOTIDE SEQUENCE</scope>
    <source>
        <strain evidence="3">BT178</strain>
    </source>
</reference>
<evidence type="ECO:0000313" key="3">
    <source>
        <dbReference type="EMBL" id="MCB2406852.1"/>
    </source>
</evidence>
<feature type="signal peptide" evidence="1">
    <location>
        <begin position="1"/>
        <end position="22"/>
    </location>
</feature>
<evidence type="ECO:0000256" key="1">
    <source>
        <dbReference type="SAM" id="SignalP"/>
    </source>
</evidence>
<evidence type="ECO:0000313" key="4">
    <source>
        <dbReference type="Proteomes" id="UP001165296"/>
    </source>
</evidence>
<dbReference type="EMBL" id="JAJADR010000001">
    <property type="protein sequence ID" value="MCB2406852.1"/>
    <property type="molecule type" value="Genomic_DNA"/>
</dbReference>
<dbReference type="RefSeq" id="WP_226171511.1">
    <property type="nucleotide sequence ID" value="NZ_JAJADR010000001.1"/>
</dbReference>
<feature type="domain" description="Phytase-like" evidence="2">
    <location>
        <begin position="60"/>
        <end position="375"/>
    </location>
</feature>
<organism evidence="3 4">
    <name type="scientific">Hymenobacter lucidus</name>
    <dbReference type="NCBI Taxonomy" id="2880930"/>
    <lineage>
        <taxon>Bacteria</taxon>
        <taxon>Pseudomonadati</taxon>
        <taxon>Bacteroidota</taxon>
        <taxon>Cytophagia</taxon>
        <taxon>Cytophagales</taxon>
        <taxon>Hymenobacteraceae</taxon>
        <taxon>Hymenobacter</taxon>
    </lineage>
</organism>
<dbReference type="PANTHER" id="PTHR37957:SF1">
    <property type="entry name" value="PHYTASE-LIKE DOMAIN-CONTAINING PROTEIN"/>
    <property type="match status" value="1"/>
</dbReference>
<proteinExistence type="predicted"/>
<dbReference type="PROSITE" id="PS51257">
    <property type="entry name" value="PROKAR_LIPOPROTEIN"/>
    <property type="match status" value="1"/>
</dbReference>
<dbReference type="PANTHER" id="PTHR37957">
    <property type="entry name" value="BLR7070 PROTEIN"/>
    <property type="match status" value="1"/>
</dbReference>
<protein>
    <submittedName>
        <fullName evidence="3">Esterase-like activity of phytase family protein</fullName>
    </submittedName>
</protein>